<keyword evidence="4" id="KW-0812">Transmembrane</keyword>
<dbReference type="OrthoDB" id="9771846at2"/>
<dbReference type="Pfam" id="PF03808">
    <property type="entry name" value="Glyco_tran_WecG"/>
    <property type="match status" value="1"/>
</dbReference>
<dbReference type="NCBIfam" id="TIGR00696">
    <property type="entry name" value="wecG_tagA_cpsF"/>
    <property type="match status" value="1"/>
</dbReference>
<dbReference type="Proteomes" id="UP000225379">
    <property type="component" value="Unassembled WGS sequence"/>
</dbReference>
<dbReference type="Pfam" id="PF13440">
    <property type="entry name" value="Polysacc_synt_3"/>
    <property type="match status" value="1"/>
</dbReference>
<dbReference type="PANTHER" id="PTHR34136:SF1">
    <property type="entry name" value="UDP-N-ACETYL-D-MANNOSAMINURONIC ACID TRANSFERASE"/>
    <property type="match status" value="1"/>
</dbReference>
<feature type="transmembrane region" description="Helical" evidence="4">
    <location>
        <begin position="81"/>
        <end position="101"/>
    </location>
</feature>
<name>A0A2B8BCE2_9PROT</name>
<keyword evidence="1" id="KW-0328">Glycosyltransferase</keyword>
<feature type="transmembrane region" description="Helical" evidence="4">
    <location>
        <begin position="414"/>
        <end position="437"/>
    </location>
</feature>
<evidence type="ECO:0000256" key="1">
    <source>
        <dbReference type="ARBA" id="ARBA00022676"/>
    </source>
</evidence>
<feature type="transmembrane region" description="Helical" evidence="4">
    <location>
        <begin position="443"/>
        <end position="463"/>
    </location>
</feature>
<evidence type="ECO:0000313" key="5">
    <source>
        <dbReference type="EMBL" id="PGH55223.1"/>
    </source>
</evidence>
<feature type="transmembrane region" description="Helical" evidence="4">
    <location>
        <begin position="251"/>
        <end position="275"/>
    </location>
</feature>
<gene>
    <name evidence="5" type="ORF">CRT60_17960</name>
</gene>
<dbReference type="AlphaFoldDB" id="A0A2B8BCE2"/>
<keyword evidence="4" id="KW-1133">Transmembrane helix</keyword>
<proteinExistence type="predicted"/>
<feature type="transmembrane region" description="Helical" evidence="4">
    <location>
        <begin position="179"/>
        <end position="202"/>
    </location>
</feature>
<dbReference type="GO" id="GO:0016758">
    <property type="term" value="F:hexosyltransferase activity"/>
    <property type="evidence" value="ECO:0007669"/>
    <property type="project" value="TreeGrafter"/>
</dbReference>
<feature type="transmembrane region" description="Helical" evidence="4">
    <location>
        <begin position="223"/>
        <end position="245"/>
    </location>
</feature>
<feature type="region of interest" description="Disordered" evidence="3">
    <location>
        <begin position="485"/>
        <end position="509"/>
    </location>
</feature>
<keyword evidence="2" id="KW-0808">Transferase</keyword>
<comment type="caution">
    <text evidence="5">The sequence shown here is derived from an EMBL/GenBank/DDBJ whole genome shotgun (WGS) entry which is preliminary data.</text>
</comment>
<feature type="transmembrane region" description="Helical" evidence="4">
    <location>
        <begin position="287"/>
        <end position="310"/>
    </location>
</feature>
<keyword evidence="4" id="KW-0472">Membrane</keyword>
<organism evidence="5 6">
    <name type="scientific">Azospirillum palustre</name>
    <dbReference type="NCBI Taxonomy" id="2044885"/>
    <lineage>
        <taxon>Bacteria</taxon>
        <taxon>Pseudomonadati</taxon>
        <taxon>Pseudomonadota</taxon>
        <taxon>Alphaproteobacteria</taxon>
        <taxon>Rhodospirillales</taxon>
        <taxon>Azospirillaceae</taxon>
        <taxon>Azospirillum</taxon>
    </lineage>
</organism>
<sequence length="760" mass="79264">MGEQVAVIGRSLRWTWGLNTVAAILQLALACLTARFVAPADYGLMAAAAGTVRFALYLADLGISSAIIQKPDFDTARDGPVFFWTSAAAGAVTASLIWLLAPWLAGWSGHPEAVWLIRAYGLIAVLSGAGQTGLALARRRLDFRAIGLWGLSAMLVGQGLVATPLAVAGFGAWSLLAGALTQAAILALLALRSSAGILRIVPLTRIRGIELARLSSRFLTLRILDSAGLHLLPVAVFLLCGAYGAGLWDRAFALTVVPLEMVAAGLGQILFPLFSRLGDDPAARREVWLSSLMLMVTMTAAIAAGMAAAATALVPLALGEDWSATAAPFFWLAVWSAVRSVTQVSGSLLEGAGRLTVRAMIQSAYLLAIGAALLLVSPARAEEVALCLVAVELAAAMLLLPAAARTCGAAPGAVAVRLAAALLPTPVVAAAAGAGVALGGSPASGTVLAIGLSILALLGTLLYHPYRPLRRTVFHHLLPALTGRSATVPPEPAPPAAAPDATPDASPLPPPGTARLDVLGLGVDPFSLDRAVAAITDWIATGTPSYICLATVHGVIESRRDPELAAAYARASLVGTDGVPLVWWCRAAGLPAERVYGPDLTLAVCAASATQGWRHFLLGATDETLAALTDNLQRRFPDLQIVGTLAPPFRPMTGAEEAEIVAAINAARPDIVWIGLGAPKQEKWMARHRGQVAAPMMIGVGAAFDFLAGTKRQAPPWMGRNGLEWLFRLCSEPRRLARRYLVGNTLFVALTLARLVRGRG</sequence>
<feature type="transmembrane region" description="Helical" evidence="4">
    <location>
        <begin position="16"/>
        <end position="38"/>
    </location>
</feature>
<dbReference type="CDD" id="cd06533">
    <property type="entry name" value="Glyco_transf_WecG_TagA"/>
    <property type="match status" value="1"/>
</dbReference>
<dbReference type="EMBL" id="PDKW01000042">
    <property type="protein sequence ID" value="PGH55223.1"/>
    <property type="molecule type" value="Genomic_DNA"/>
</dbReference>
<keyword evidence="6" id="KW-1185">Reference proteome</keyword>
<feature type="transmembrane region" description="Helical" evidence="4">
    <location>
        <begin position="359"/>
        <end position="377"/>
    </location>
</feature>
<evidence type="ECO:0000313" key="6">
    <source>
        <dbReference type="Proteomes" id="UP000225379"/>
    </source>
</evidence>
<evidence type="ECO:0000256" key="2">
    <source>
        <dbReference type="ARBA" id="ARBA00022679"/>
    </source>
</evidence>
<evidence type="ECO:0008006" key="7">
    <source>
        <dbReference type="Google" id="ProtNLM"/>
    </source>
</evidence>
<protein>
    <recommendedName>
        <fullName evidence="7">Glycosyltransferase</fullName>
    </recommendedName>
</protein>
<dbReference type="PANTHER" id="PTHR34136">
    <property type="match status" value="1"/>
</dbReference>
<reference evidence="6" key="1">
    <citation type="submission" date="2017-10" db="EMBL/GenBank/DDBJ databases">
        <authorList>
            <person name="Kravchenko I.K."/>
            <person name="Grouzdev D.S."/>
        </authorList>
    </citation>
    <scope>NUCLEOTIDE SEQUENCE [LARGE SCALE GENOMIC DNA]</scope>
    <source>
        <strain evidence="6">B2</strain>
    </source>
</reference>
<feature type="transmembrane region" description="Helical" evidence="4">
    <location>
        <begin position="44"/>
        <end position="69"/>
    </location>
</feature>
<feature type="transmembrane region" description="Helical" evidence="4">
    <location>
        <begin position="383"/>
        <end position="402"/>
    </location>
</feature>
<dbReference type="RefSeq" id="WP_098737941.1">
    <property type="nucleotide sequence ID" value="NZ_PDKW01000042.1"/>
</dbReference>
<feature type="transmembrane region" description="Helical" evidence="4">
    <location>
        <begin position="148"/>
        <end position="173"/>
    </location>
</feature>
<evidence type="ECO:0000256" key="3">
    <source>
        <dbReference type="SAM" id="MobiDB-lite"/>
    </source>
</evidence>
<feature type="transmembrane region" description="Helical" evidence="4">
    <location>
        <begin position="113"/>
        <end position="136"/>
    </location>
</feature>
<evidence type="ECO:0000256" key="4">
    <source>
        <dbReference type="SAM" id="Phobius"/>
    </source>
</evidence>
<dbReference type="InterPro" id="IPR004629">
    <property type="entry name" value="WecG_TagA_CpsF"/>
</dbReference>
<accession>A0A2B8BCE2</accession>